<organism evidence="1">
    <name type="scientific">Acinetobacter baumannii</name>
    <dbReference type="NCBI Taxonomy" id="470"/>
    <lineage>
        <taxon>Bacteria</taxon>
        <taxon>Pseudomonadati</taxon>
        <taxon>Pseudomonadota</taxon>
        <taxon>Gammaproteobacteria</taxon>
        <taxon>Moraxellales</taxon>
        <taxon>Moraxellaceae</taxon>
        <taxon>Acinetobacter</taxon>
        <taxon>Acinetobacter calcoaceticus/baumannii complex</taxon>
    </lineage>
</organism>
<dbReference type="AlphaFoldDB" id="A0A6F8TGH3"/>
<reference evidence="1" key="1">
    <citation type="submission" date="2020-03" db="EMBL/GenBank/DDBJ databases">
        <title>Complete genome sequence of Acinetobacter baumannii ATCC19606T, which is a model strain for tolerization of antimicrobial agents.</title>
        <authorList>
            <person name="Tsubouchi T."/>
            <person name="Suzuki M."/>
            <person name="Niki M."/>
            <person name="Oinuma K."/>
            <person name="Niki M."/>
            <person name="Shibayama K."/>
            <person name="Kakeya H."/>
            <person name="Kaneko Y."/>
        </authorList>
    </citation>
    <scope>NUCLEOTIDE SEQUENCE</scope>
    <source>
        <strain evidence="1">ATCC19606</strain>
    </source>
</reference>
<accession>A0A6F8TGH3</accession>
<evidence type="ECO:0000313" key="1">
    <source>
        <dbReference type="EMBL" id="BCA99911.1"/>
    </source>
</evidence>
<gene>
    <name evidence="1" type="ORF">ATCC19606_22470</name>
</gene>
<sequence length="114" mass="12783">MTNTDKIEVAFNQIDNIHSGDLSSINESYADIIRFLEMASAYIKISEIEAVRQILLSALAPCIDGVKNENNMFDLNTIARNNIGEKANLFNIEKNEDNIVVSLNSKILNIPDFH</sequence>
<dbReference type="EMBL" id="AP022836">
    <property type="protein sequence ID" value="BCA99911.1"/>
    <property type="molecule type" value="Genomic_DNA"/>
</dbReference>
<name>A0A6F8TGH3_ACIBA</name>
<proteinExistence type="predicted"/>
<protein>
    <submittedName>
        <fullName evidence="1">Uncharacterized protein</fullName>
    </submittedName>
</protein>